<evidence type="ECO:0000313" key="2">
    <source>
        <dbReference type="Proteomes" id="UP000271098"/>
    </source>
</evidence>
<dbReference type="InterPro" id="IPR001353">
    <property type="entry name" value="Proteasome_sua/b"/>
</dbReference>
<sequence length="133" mass="14792">MSGVHFLVGISTKDYVILAADRSSFAHGFLVVADDQGKKFTLGDRLAMLCMGEGGDVAQFGDWCMRNIQLYKLRYGYEISPRASHHWIRRGIAEALRTEDYYTVDALIGGYDTIEKKAFLGSVDYLGNGIADQ</sequence>
<dbReference type="AlphaFoldDB" id="A0A183E8E4"/>
<dbReference type="OrthoDB" id="268428at2759"/>
<protein>
    <submittedName>
        <fullName evidence="3">Proteasome subunit beta</fullName>
    </submittedName>
</protein>
<reference evidence="3" key="1">
    <citation type="submission" date="2016-06" db="UniProtKB">
        <authorList>
            <consortium name="WormBaseParasite"/>
        </authorList>
    </citation>
    <scope>IDENTIFICATION</scope>
</reference>
<gene>
    <name evidence="1" type="ORF">GPUH_LOCUS17235</name>
</gene>
<dbReference type="Pfam" id="PF00227">
    <property type="entry name" value="Proteasome"/>
    <property type="match status" value="1"/>
</dbReference>
<evidence type="ECO:0000313" key="1">
    <source>
        <dbReference type="EMBL" id="VDN29427.1"/>
    </source>
</evidence>
<dbReference type="InterPro" id="IPR029055">
    <property type="entry name" value="Ntn_hydrolases_N"/>
</dbReference>
<keyword evidence="2" id="KW-1185">Reference proteome</keyword>
<reference evidence="1 2" key="2">
    <citation type="submission" date="2018-11" db="EMBL/GenBank/DDBJ databases">
        <authorList>
            <consortium name="Pathogen Informatics"/>
        </authorList>
    </citation>
    <scope>NUCLEOTIDE SEQUENCE [LARGE SCALE GENOMIC DNA]</scope>
</reference>
<dbReference type="GO" id="GO:0005839">
    <property type="term" value="C:proteasome core complex"/>
    <property type="evidence" value="ECO:0007669"/>
    <property type="project" value="InterPro"/>
</dbReference>
<dbReference type="Gene3D" id="3.60.20.10">
    <property type="entry name" value="Glutamine Phosphoribosylpyrophosphate, subunit 1, domain 1"/>
    <property type="match status" value="1"/>
</dbReference>
<proteinExistence type="predicted"/>
<accession>A0A183E8E4</accession>
<dbReference type="GO" id="GO:0051603">
    <property type="term" value="P:proteolysis involved in protein catabolic process"/>
    <property type="evidence" value="ECO:0007669"/>
    <property type="project" value="InterPro"/>
</dbReference>
<dbReference type="WBParaSite" id="GPUH_0001725701-mRNA-1">
    <property type="protein sequence ID" value="GPUH_0001725701-mRNA-1"/>
    <property type="gene ID" value="GPUH_0001725701"/>
</dbReference>
<dbReference type="Proteomes" id="UP000271098">
    <property type="component" value="Unassembled WGS sequence"/>
</dbReference>
<dbReference type="SUPFAM" id="SSF56235">
    <property type="entry name" value="N-terminal nucleophile aminohydrolases (Ntn hydrolases)"/>
    <property type="match status" value="1"/>
</dbReference>
<name>A0A183E8E4_9BILA</name>
<organism evidence="3">
    <name type="scientific">Gongylonema pulchrum</name>
    <dbReference type="NCBI Taxonomy" id="637853"/>
    <lineage>
        <taxon>Eukaryota</taxon>
        <taxon>Metazoa</taxon>
        <taxon>Ecdysozoa</taxon>
        <taxon>Nematoda</taxon>
        <taxon>Chromadorea</taxon>
        <taxon>Rhabditida</taxon>
        <taxon>Spirurina</taxon>
        <taxon>Spiruromorpha</taxon>
        <taxon>Spiruroidea</taxon>
        <taxon>Gongylonematidae</taxon>
        <taxon>Gongylonema</taxon>
    </lineage>
</organism>
<evidence type="ECO:0000313" key="3">
    <source>
        <dbReference type="WBParaSite" id="GPUH_0001725701-mRNA-1"/>
    </source>
</evidence>
<dbReference type="EMBL" id="UYRT01084897">
    <property type="protein sequence ID" value="VDN29427.1"/>
    <property type="molecule type" value="Genomic_DNA"/>
</dbReference>